<sequence length="373" mass="42901">IEAQGQMIQSYKDALKQTQQEFQELIKDADLTKQLEIQTLKSEGERKIEELQTVLKEVQLDLDKEKSNHQVSTDETKHINQQRIRELEDKLKETKEKLLSNQAQIEMLEREKSLPKSHSVQLHNTFLMSELEASERKVKTQAALISALEDSAKKITEEYDQTLTKIKAWLLMAAPGQCPEGLPRKAVDLCQGLCIGVNGKELDPPLHSTPLHSRHSLSDALQVVFVPRRSGGCTLTWREDRLTMEQLKLEEQYKIQGLQETLEKAHKQLEEQTSLPKSRSIIERNNALKAALDSRNAQIDAQNEIIDALRNTIQKIKHDYGEIINKAQQEIKVSSEAKEKEFEQRINELNRELTFANEKMNTYQAQIQAFEEK</sequence>
<keyword evidence="1" id="KW-0175">Coiled coil</keyword>
<keyword evidence="3" id="KW-1185">Reference proteome</keyword>
<gene>
    <name evidence="2" type="ORF">TPAB3V08_LOCUS4367</name>
</gene>
<evidence type="ECO:0000256" key="1">
    <source>
        <dbReference type="SAM" id="Coils"/>
    </source>
</evidence>
<feature type="non-terminal residue" evidence="2">
    <location>
        <position position="373"/>
    </location>
</feature>
<feature type="non-terminal residue" evidence="2">
    <location>
        <position position="1"/>
    </location>
</feature>
<feature type="coiled-coil region" evidence="1">
    <location>
        <begin position="1"/>
        <end position="111"/>
    </location>
</feature>
<reference evidence="2" key="1">
    <citation type="submission" date="2021-03" db="EMBL/GenBank/DDBJ databases">
        <authorList>
            <person name="Tran Van P."/>
        </authorList>
    </citation>
    <scope>NUCLEOTIDE SEQUENCE</scope>
</reference>
<dbReference type="Proteomes" id="UP001153148">
    <property type="component" value="Unassembled WGS sequence"/>
</dbReference>
<dbReference type="EMBL" id="CAJPIN010005334">
    <property type="protein sequence ID" value="CAG2057388.1"/>
    <property type="molecule type" value="Genomic_DNA"/>
</dbReference>
<name>A0ABN7NWA5_TIMPD</name>
<proteinExistence type="predicted"/>
<protein>
    <submittedName>
        <fullName evidence="2">Uncharacterized protein</fullName>
    </submittedName>
</protein>
<comment type="caution">
    <text evidence="2">The sequence shown here is derived from an EMBL/GenBank/DDBJ whole genome shotgun (WGS) entry which is preliminary data.</text>
</comment>
<accession>A0ABN7NWA5</accession>
<feature type="coiled-coil region" evidence="1">
    <location>
        <begin position="299"/>
        <end position="373"/>
    </location>
</feature>
<organism evidence="2 3">
    <name type="scientific">Timema podura</name>
    <name type="common">Walking stick</name>
    <dbReference type="NCBI Taxonomy" id="61482"/>
    <lineage>
        <taxon>Eukaryota</taxon>
        <taxon>Metazoa</taxon>
        <taxon>Ecdysozoa</taxon>
        <taxon>Arthropoda</taxon>
        <taxon>Hexapoda</taxon>
        <taxon>Insecta</taxon>
        <taxon>Pterygota</taxon>
        <taxon>Neoptera</taxon>
        <taxon>Polyneoptera</taxon>
        <taxon>Phasmatodea</taxon>
        <taxon>Timematodea</taxon>
        <taxon>Timematoidea</taxon>
        <taxon>Timematidae</taxon>
        <taxon>Timema</taxon>
    </lineage>
</organism>
<evidence type="ECO:0000313" key="2">
    <source>
        <dbReference type="EMBL" id="CAG2057388.1"/>
    </source>
</evidence>
<evidence type="ECO:0000313" key="3">
    <source>
        <dbReference type="Proteomes" id="UP001153148"/>
    </source>
</evidence>